<dbReference type="PANTHER" id="PTHR30005">
    <property type="entry name" value="EXOPOLYPHOSPHATASE"/>
    <property type="match status" value="1"/>
</dbReference>
<dbReference type="Proteomes" id="UP000502377">
    <property type="component" value="Chromosome"/>
</dbReference>
<dbReference type="Pfam" id="PF21447">
    <property type="entry name" value="Ppx-GppA_III"/>
    <property type="match status" value="1"/>
</dbReference>
<dbReference type="InterPro" id="IPR048950">
    <property type="entry name" value="Ppx_GppA_C"/>
</dbReference>
<reference evidence="4 5" key="1">
    <citation type="submission" date="2016-07" db="EMBL/GenBank/DDBJ databases">
        <title>Comparative genomics of the Campylobacter concisus group.</title>
        <authorList>
            <person name="Miller W.G."/>
            <person name="Yee E."/>
            <person name="Chapman M.H."/>
            <person name="Huynh S."/>
            <person name="Bono J.L."/>
            <person name="On S.L.W."/>
            <person name="StLeger J."/>
            <person name="Foster G."/>
            <person name="Parker C.T."/>
        </authorList>
    </citation>
    <scope>NUCLEOTIDE SEQUENCE [LARGE SCALE GENOMIC DNA]</scope>
    <source>
        <strain evidence="4 5">ATCC 33238</strain>
    </source>
</reference>
<dbReference type="Gene3D" id="3.30.420.150">
    <property type="entry name" value="Exopolyphosphatase. Domain 2"/>
    <property type="match status" value="1"/>
</dbReference>
<gene>
    <name evidence="4" type="primary">gppA</name>
    <name evidence="4" type="ORF">CRECT_2051</name>
</gene>
<dbReference type="Pfam" id="PF02541">
    <property type="entry name" value="Ppx-GppA"/>
    <property type="match status" value="1"/>
</dbReference>
<dbReference type="InterPro" id="IPR050273">
    <property type="entry name" value="GppA/Ppx_hydrolase"/>
</dbReference>
<dbReference type="SUPFAM" id="SSF53067">
    <property type="entry name" value="Actin-like ATPase domain"/>
    <property type="match status" value="2"/>
</dbReference>
<evidence type="ECO:0000259" key="2">
    <source>
        <dbReference type="Pfam" id="PF02541"/>
    </source>
</evidence>
<dbReference type="Gene3D" id="1.10.3210.10">
    <property type="entry name" value="Hypothetical protein af1432"/>
    <property type="match status" value="1"/>
</dbReference>
<keyword evidence="1 4" id="KW-0378">Hydrolase</keyword>
<dbReference type="KEGG" id="crx:CRECT_2051"/>
<evidence type="ECO:0000259" key="3">
    <source>
        <dbReference type="Pfam" id="PF21447"/>
    </source>
</evidence>
<evidence type="ECO:0000313" key="4">
    <source>
        <dbReference type="EMBL" id="QCD47654.1"/>
    </source>
</evidence>
<feature type="domain" description="Ppx/GppA phosphatase C-terminal" evidence="3">
    <location>
        <begin position="311"/>
        <end position="445"/>
    </location>
</feature>
<dbReference type="CDD" id="cd24052">
    <property type="entry name" value="ASKHA_NBD_HpPPX-GppA-like"/>
    <property type="match status" value="1"/>
</dbReference>
<dbReference type="EMBL" id="CP012543">
    <property type="protein sequence ID" value="QCD47654.1"/>
    <property type="molecule type" value="Genomic_DNA"/>
</dbReference>
<evidence type="ECO:0000256" key="1">
    <source>
        <dbReference type="ARBA" id="ARBA00022801"/>
    </source>
</evidence>
<dbReference type="EC" id="3.6.1.40" evidence="4"/>
<dbReference type="SUPFAM" id="SSF109604">
    <property type="entry name" value="HD-domain/PDEase-like"/>
    <property type="match status" value="1"/>
</dbReference>
<name>A0A6G5QPY8_CAMRE</name>
<proteinExistence type="predicted"/>
<dbReference type="PANTHER" id="PTHR30005:SF0">
    <property type="entry name" value="RETROGRADE REGULATION PROTEIN 2"/>
    <property type="match status" value="1"/>
</dbReference>
<dbReference type="AlphaFoldDB" id="A0A6G5QPY8"/>
<dbReference type="InterPro" id="IPR030673">
    <property type="entry name" value="PyroPPase_GppA_Ppx"/>
</dbReference>
<dbReference type="InterPro" id="IPR003695">
    <property type="entry name" value="Ppx_GppA_N"/>
</dbReference>
<dbReference type="GO" id="GO:0008894">
    <property type="term" value="F:guanosine-5'-triphosphate,3'-diphosphate diphosphatase activity"/>
    <property type="evidence" value="ECO:0007669"/>
    <property type="project" value="UniProtKB-EC"/>
</dbReference>
<sequence>MAKRTAVIDMGSNSMRMAIFEKTSRYAFHIIGEFKMKVRLGEGAYEHGGEIAEKSIQRACEALGEFKNIAKSYKCAKIFAMGTSALRDAPNASELISAVRRELGLNLKVVSGKDEATFGGVAALNLLEPLDEFVTLDIGGGSTEISLISGGKITDAMSLDLGTVRLKELFFDKKNLSAAQPFIKDALKNLPKNFKSKNLVAIGGSLRAISSAIMSAQNYPLKTVHNFAYKLQNHKSFIESLARASVLELGKFGIKKDRFDTIREGALIFLGAAEALNAQNIYTSGAGFREGVFLSDILRPTRKFPPNFNPSVRSLQDRFLQDDNKAIVKYAKDLFAALEPLHGLEGRYESELAVAARLHSVAQCLGFYGEHASSAFFVLNALNYGFSHAQKCLIAAIIAQNGKKNSDEFERFKNLLPGENVVRWLSFILALAKNLDANRSHKKLEFEFINHTLQIYGAKELFMAKENIKKMTKPDTFAICFA</sequence>
<accession>A0A6G5QPY8</accession>
<organism evidence="4 5">
    <name type="scientific">Campylobacter rectus</name>
    <name type="common">Wolinella recta</name>
    <dbReference type="NCBI Taxonomy" id="203"/>
    <lineage>
        <taxon>Bacteria</taxon>
        <taxon>Pseudomonadati</taxon>
        <taxon>Campylobacterota</taxon>
        <taxon>Epsilonproteobacteria</taxon>
        <taxon>Campylobacterales</taxon>
        <taxon>Campylobacteraceae</taxon>
        <taxon>Campylobacter</taxon>
    </lineage>
</organism>
<dbReference type="InterPro" id="IPR043129">
    <property type="entry name" value="ATPase_NBD"/>
</dbReference>
<evidence type="ECO:0000313" key="5">
    <source>
        <dbReference type="Proteomes" id="UP000502377"/>
    </source>
</evidence>
<dbReference type="RefSeq" id="WP_002943863.1">
    <property type="nucleotide sequence ID" value="NZ_CP012543.1"/>
</dbReference>
<dbReference type="PIRSF" id="PIRSF001267">
    <property type="entry name" value="Pyrophosphatase_GppA_Ppx"/>
    <property type="match status" value="1"/>
</dbReference>
<feature type="domain" description="Ppx/GppA phosphatase N-terminal" evidence="2">
    <location>
        <begin position="19"/>
        <end position="298"/>
    </location>
</feature>
<protein>
    <submittedName>
        <fullName evidence="4">Guanosine-5'-triphosphate, 3'-diphosphate pyrophosphatase</fullName>
        <ecNumber evidence="4">3.6.1.40</ecNumber>
    </submittedName>
</protein>
<dbReference type="Gene3D" id="3.30.420.40">
    <property type="match status" value="1"/>
</dbReference>